<proteinExistence type="predicted"/>
<dbReference type="InterPro" id="IPR012074">
    <property type="entry name" value="GAF_ANTAR"/>
</dbReference>
<keyword evidence="4" id="KW-0804">Transcription</keyword>
<keyword evidence="7" id="KW-1185">Reference proteome</keyword>
<evidence type="ECO:0000313" key="6">
    <source>
        <dbReference type="EMBL" id="GAA2063822.1"/>
    </source>
</evidence>
<keyword evidence="3" id="KW-0805">Transcription regulation</keyword>
<dbReference type="Gene3D" id="3.30.450.40">
    <property type="match status" value="1"/>
</dbReference>
<dbReference type="Pfam" id="PF13185">
    <property type="entry name" value="GAF_2"/>
    <property type="match status" value="1"/>
</dbReference>
<evidence type="ECO:0000313" key="7">
    <source>
        <dbReference type="Proteomes" id="UP001500016"/>
    </source>
</evidence>
<evidence type="ECO:0000256" key="3">
    <source>
        <dbReference type="ARBA" id="ARBA00023015"/>
    </source>
</evidence>
<dbReference type="Pfam" id="PF03861">
    <property type="entry name" value="ANTAR"/>
    <property type="match status" value="1"/>
</dbReference>
<sequence length="244" mass="26411">MKDMAREERVLEIVVEAIDTLTEDFDLIDFLHRMSVRCVELLGVAAVGVVIADEHGALQPIAASDEHAGLLELFALQHDRGPSAESFRSGVARLDVDLTGLGEADGLGPFARRAREAGYLVAHALPMRLRDRPIGAMSLFHTRAGTLTPADARVAQALADVATIAILQQRTLAQSNLERAQLQAALTSRIAIEQAKGVLSERRQASLDEAFAVLRTYARAHGVRLADVARQLLDGELDPALLTR</sequence>
<dbReference type="InterPro" id="IPR036388">
    <property type="entry name" value="WH-like_DNA-bd_sf"/>
</dbReference>
<dbReference type="SMART" id="SM01012">
    <property type="entry name" value="ANTAR"/>
    <property type="match status" value="1"/>
</dbReference>
<evidence type="ECO:0000256" key="2">
    <source>
        <dbReference type="ARBA" id="ARBA00022777"/>
    </source>
</evidence>
<evidence type="ECO:0000256" key="1">
    <source>
        <dbReference type="ARBA" id="ARBA00022679"/>
    </source>
</evidence>
<dbReference type="InterPro" id="IPR005561">
    <property type="entry name" value="ANTAR"/>
</dbReference>
<keyword evidence="1" id="KW-0808">Transferase</keyword>
<name>A0ABN2VJB4_9ACTN</name>
<organism evidence="6 7">
    <name type="scientific">Streptomyces albiaxialis</name>
    <dbReference type="NCBI Taxonomy" id="329523"/>
    <lineage>
        <taxon>Bacteria</taxon>
        <taxon>Bacillati</taxon>
        <taxon>Actinomycetota</taxon>
        <taxon>Actinomycetes</taxon>
        <taxon>Kitasatosporales</taxon>
        <taxon>Streptomycetaceae</taxon>
        <taxon>Streptomyces</taxon>
    </lineage>
</organism>
<dbReference type="PIRSF" id="PIRSF036625">
    <property type="entry name" value="GAF_ANTAR"/>
    <property type="match status" value="1"/>
</dbReference>
<dbReference type="EMBL" id="BAAAPE010000001">
    <property type="protein sequence ID" value="GAA2063822.1"/>
    <property type="molecule type" value="Genomic_DNA"/>
</dbReference>
<feature type="domain" description="ANTAR" evidence="5">
    <location>
        <begin position="172"/>
        <end position="233"/>
    </location>
</feature>
<evidence type="ECO:0000259" key="5">
    <source>
        <dbReference type="PROSITE" id="PS50921"/>
    </source>
</evidence>
<evidence type="ECO:0000256" key="4">
    <source>
        <dbReference type="ARBA" id="ARBA00023163"/>
    </source>
</evidence>
<dbReference type="InterPro" id="IPR003018">
    <property type="entry name" value="GAF"/>
</dbReference>
<accession>A0ABN2VJB4</accession>
<keyword evidence="2" id="KW-0418">Kinase</keyword>
<dbReference type="Proteomes" id="UP001500016">
    <property type="component" value="Unassembled WGS sequence"/>
</dbReference>
<dbReference type="InterPro" id="IPR011006">
    <property type="entry name" value="CheY-like_superfamily"/>
</dbReference>
<dbReference type="InterPro" id="IPR029016">
    <property type="entry name" value="GAF-like_dom_sf"/>
</dbReference>
<dbReference type="SUPFAM" id="SSF55781">
    <property type="entry name" value="GAF domain-like"/>
    <property type="match status" value="1"/>
</dbReference>
<dbReference type="RefSeq" id="WP_344523947.1">
    <property type="nucleotide sequence ID" value="NZ_BAAAPE010000001.1"/>
</dbReference>
<gene>
    <name evidence="6" type="ORF">GCM10009801_07990</name>
</gene>
<reference evidence="6 7" key="1">
    <citation type="journal article" date="2019" name="Int. J. Syst. Evol. Microbiol.">
        <title>The Global Catalogue of Microorganisms (GCM) 10K type strain sequencing project: providing services to taxonomists for standard genome sequencing and annotation.</title>
        <authorList>
            <consortium name="The Broad Institute Genomics Platform"/>
            <consortium name="The Broad Institute Genome Sequencing Center for Infectious Disease"/>
            <person name="Wu L."/>
            <person name="Ma J."/>
        </authorList>
    </citation>
    <scope>NUCLEOTIDE SEQUENCE [LARGE SCALE GENOMIC DNA]</scope>
    <source>
        <strain evidence="6 7">JCM 15478</strain>
    </source>
</reference>
<dbReference type="SMART" id="SM00065">
    <property type="entry name" value="GAF"/>
    <property type="match status" value="1"/>
</dbReference>
<dbReference type="SUPFAM" id="SSF52172">
    <property type="entry name" value="CheY-like"/>
    <property type="match status" value="1"/>
</dbReference>
<protein>
    <submittedName>
        <fullName evidence="6">GAF and ANTAR domain-containing protein</fullName>
    </submittedName>
</protein>
<comment type="caution">
    <text evidence="6">The sequence shown here is derived from an EMBL/GenBank/DDBJ whole genome shotgun (WGS) entry which is preliminary data.</text>
</comment>
<dbReference type="PROSITE" id="PS50921">
    <property type="entry name" value="ANTAR"/>
    <property type="match status" value="1"/>
</dbReference>
<dbReference type="Gene3D" id="1.10.10.10">
    <property type="entry name" value="Winged helix-like DNA-binding domain superfamily/Winged helix DNA-binding domain"/>
    <property type="match status" value="1"/>
</dbReference>